<proteinExistence type="inferred from homology"/>
<feature type="region of interest" description="Disordered" evidence="7">
    <location>
        <begin position="894"/>
        <end position="933"/>
    </location>
</feature>
<comment type="caution">
    <text evidence="9">The sequence shown here is derived from an EMBL/GenBank/DDBJ whole genome shotgun (WGS) entry which is preliminary data.</text>
</comment>
<dbReference type="SMART" id="SM00242">
    <property type="entry name" value="MYSc"/>
    <property type="match status" value="1"/>
</dbReference>
<comment type="similarity">
    <text evidence="6">Belongs to the TRAFAC class myosin-kinesin ATPase superfamily. Myosin family.</text>
</comment>
<dbReference type="InterPro" id="IPR027417">
    <property type="entry name" value="P-loop_NTPase"/>
</dbReference>
<dbReference type="InterPro" id="IPR036961">
    <property type="entry name" value="Kinesin_motor_dom_sf"/>
</dbReference>
<name>A0AA88YMD3_PINIB</name>
<accession>A0AA88YMD3</accession>
<evidence type="ECO:0000313" key="10">
    <source>
        <dbReference type="Proteomes" id="UP001186944"/>
    </source>
</evidence>
<dbReference type="EMBL" id="VSWD01000005">
    <property type="protein sequence ID" value="KAK3104216.1"/>
    <property type="molecule type" value="Genomic_DNA"/>
</dbReference>
<feature type="compositionally biased region" description="Pro residues" evidence="7">
    <location>
        <begin position="901"/>
        <end position="919"/>
    </location>
</feature>
<dbReference type="AlphaFoldDB" id="A0AA88YMD3"/>
<organism evidence="9 10">
    <name type="scientific">Pinctada imbricata</name>
    <name type="common">Atlantic pearl-oyster</name>
    <name type="synonym">Pinctada martensii</name>
    <dbReference type="NCBI Taxonomy" id="66713"/>
    <lineage>
        <taxon>Eukaryota</taxon>
        <taxon>Metazoa</taxon>
        <taxon>Spiralia</taxon>
        <taxon>Lophotrochozoa</taxon>
        <taxon>Mollusca</taxon>
        <taxon>Bivalvia</taxon>
        <taxon>Autobranchia</taxon>
        <taxon>Pteriomorphia</taxon>
        <taxon>Pterioida</taxon>
        <taxon>Pterioidea</taxon>
        <taxon>Pteriidae</taxon>
        <taxon>Pinctada</taxon>
    </lineage>
</organism>
<dbReference type="Gene3D" id="1.20.58.530">
    <property type="match status" value="1"/>
</dbReference>
<dbReference type="PRINTS" id="PR00193">
    <property type="entry name" value="MYOSINHEAVY"/>
</dbReference>
<dbReference type="PANTHER" id="PTHR13140">
    <property type="entry name" value="MYOSIN"/>
    <property type="match status" value="1"/>
</dbReference>
<evidence type="ECO:0000256" key="5">
    <source>
        <dbReference type="ARBA" id="ARBA00023203"/>
    </source>
</evidence>
<feature type="region of interest" description="Actin-binding" evidence="6">
    <location>
        <begin position="610"/>
        <end position="632"/>
    </location>
</feature>
<dbReference type="PROSITE" id="PS50096">
    <property type="entry name" value="IQ"/>
    <property type="match status" value="1"/>
</dbReference>
<keyword evidence="10" id="KW-1185">Reference proteome</keyword>
<dbReference type="GO" id="GO:0007015">
    <property type="term" value="P:actin filament organization"/>
    <property type="evidence" value="ECO:0007669"/>
    <property type="project" value="TreeGrafter"/>
</dbReference>
<keyword evidence="2 6" id="KW-0067">ATP-binding</keyword>
<dbReference type="Gene3D" id="3.40.850.10">
    <property type="entry name" value="Kinesin motor domain"/>
    <property type="match status" value="1"/>
</dbReference>
<dbReference type="PANTHER" id="PTHR13140:SF498">
    <property type="entry name" value="DACHS, ISOFORM E"/>
    <property type="match status" value="1"/>
</dbReference>
<evidence type="ECO:0000256" key="7">
    <source>
        <dbReference type="SAM" id="MobiDB-lite"/>
    </source>
</evidence>
<dbReference type="GO" id="GO:0016020">
    <property type="term" value="C:membrane"/>
    <property type="evidence" value="ECO:0007669"/>
    <property type="project" value="TreeGrafter"/>
</dbReference>
<feature type="domain" description="Myosin motor" evidence="8">
    <location>
        <begin position="1"/>
        <end position="741"/>
    </location>
</feature>
<dbReference type="GO" id="GO:0051015">
    <property type="term" value="F:actin filament binding"/>
    <property type="evidence" value="ECO:0007669"/>
    <property type="project" value="TreeGrafter"/>
</dbReference>
<dbReference type="PROSITE" id="PS51456">
    <property type="entry name" value="MYOSIN_MOTOR"/>
    <property type="match status" value="1"/>
</dbReference>
<dbReference type="GO" id="GO:0016459">
    <property type="term" value="C:myosin complex"/>
    <property type="evidence" value="ECO:0007669"/>
    <property type="project" value="UniProtKB-KW"/>
</dbReference>
<dbReference type="Pfam" id="PF00063">
    <property type="entry name" value="Myosin_head"/>
    <property type="match status" value="2"/>
</dbReference>
<dbReference type="GO" id="GO:0003774">
    <property type="term" value="F:cytoskeletal motor activity"/>
    <property type="evidence" value="ECO:0007669"/>
    <property type="project" value="UniProtKB-UniRule"/>
</dbReference>
<evidence type="ECO:0000313" key="9">
    <source>
        <dbReference type="EMBL" id="KAK3104216.1"/>
    </source>
</evidence>
<sequence length="933" mass="104653">VKMSVFAQIQDLTHLVGPFTEENIVSCLQARFYAQQFQVNKVGPVVVSQNCNRHRPSNKALLEPIKVCPLLQDVVKDGITQRSDTGHSQAIIVSGESGSGKTHCAMQLLRQLFDMAGGGCETDTFKHLSASLTVLRSLFTAGTVTNLDSTRVGMFVENFISDMALYRTKIHAFMMDRDRVCNVPGSERNYHIFYQMLAGLSTDGKAKLHLSGYSLHNLRYLSQGNTHLNQDIEDRARFEAWKSSLSVLGIPFSDVMRVFAAVLLLGNIEFVEGAGLELDIIGNNEVKAVAALLGVSGVALYRGFTTRTRNTRGIVCKSLADCQSANLTRDALAKALYCRTVSAILKRANNLCKPNMNANLSGSTDSNLHQGGLSPSHEFGISRSSSICSGQQEPAKPDGFISIIDMLGFETAQVNKLEQLCSNLCAETIQHFYNTHIFKSTMQALQEEEIPVQMSVNYFDNEPILELLSSKRSGVLNLLDIECNQPKSCPEGYVSNLKVHHRVNNFFFEPLPKAEVIFGIRHFAGRVIYDASDFMHSNMDVIPDDIVAVFSKQNCNFGFVSHLFSQELKQIDSGNSSGPKGLKHRVLPNSYENSSDDHHSTLSLDFQHKLDKLLKILLHAKPQFILCLKSNDRGEMDMFDRDVVIRQTRSLQVVETVQLMAGGIPHRMRFKAFNNRYKIFWKHRKPYQLESQREQCKVILNCFLKAMDDSKLPYVSTQWNVGRKHIFYSEQTRQHLEAMRNEKIHNAASILQAAWRGYKCRSVLAEQRSHDQESTCTTVQSQSTSRRSRKTKYKGKDPGLVDKASHYYSINLDSTPSVPPKRTYLINGNFRIGYPHFRIMKDDFPSNGSPGQDVLCRGEEVHVVGPSLKRGHLTVRQRNIVKDVPYHLLDIKSGNQLLTPSRPPARPPAQTPAQPPARPPVSHQIKSQVLQLG</sequence>
<dbReference type="Proteomes" id="UP001186944">
    <property type="component" value="Unassembled WGS sequence"/>
</dbReference>
<evidence type="ECO:0000256" key="3">
    <source>
        <dbReference type="ARBA" id="ARBA00023123"/>
    </source>
</evidence>
<keyword evidence="3 6" id="KW-0518">Myosin</keyword>
<dbReference type="GO" id="GO:0005524">
    <property type="term" value="F:ATP binding"/>
    <property type="evidence" value="ECO:0007669"/>
    <property type="project" value="UniProtKB-UniRule"/>
</dbReference>
<feature type="region of interest" description="Disordered" evidence="7">
    <location>
        <begin position="771"/>
        <end position="796"/>
    </location>
</feature>
<dbReference type="InterPro" id="IPR001609">
    <property type="entry name" value="Myosin_head_motor_dom-like"/>
</dbReference>
<feature type="non-terminal residue" evidence="9">
    <location>
        <position position="1"/>
    </location>
</feature>
<gene>
    <name evidence="9" type="ORF">FSP39_025375</name>
</gene>
<evidence type="ECO:0000256" key="4">
    <source>
        <dbReference type="ARBA" id="ARBA00023175"/>
    </source>
</evidence>
<feature type="compositionally biased region" description="Low complexity" evidence="7">
    <location>
        <begin position="774"/>
        <end position="785"/>
    </location>
</feature>
<reference evidence="9" key="1">
    <citation type="submission" date="2019-08" db="EMBL/GenBank/DDBJ databases">
        <title>The improved chromosome-level genome for the pearl oyster Pinctada fucata martensii using PacBio sequencing and Hi-C.</title>
        <authorList>
            <person name="Zheng Z."/>
        </authorList>
    </citation>
    <scope>NUCLEOTIDE SEQUENCE</scope>
    <source>
        <strain evidence="9">ZZ-2019</strain>
        <tissue evidence="9">Adductor muscle</tissue>
    </source>
</reference>
<evidence type="ECO:0000256" key="2">
    <source>
        <dbReference type="ARBA" id="ARBA00022840"/>
    </source>
</evidence>
<dbReference type="SUPFAM" id="SSF52540">
    <property type="entry name" value="P-loop containing nucleoside triphosphate hydrolases"/>
    <property type="match status" value="1"/>
</dbReference>
<feature type="region of interest" description="Disordered" evidence="7">
    <location>
        <begin position="574"/>
        <end position="594"/>
    </location>
</feature>
<feature type="compositionally biased region" description="Polar residues" evidence="7">
    <location>
        <begin position="924"/>
        <end position="933"/>
    </location>
</feature>
<keyword evidence="5 6" id="KW-0009">Actin-binding</keyword>
<dbReference type="Gene3D" id="1.20.5.4820">
    <property type="match status" value="1"/>
</dbReference>
<evidence type="ECO:0000256" key="6">
    <source>
        <dbReference type="PROSITE-ProRule" id="PRU00782"/>
    </source>
</evidence>
<feature type="binding site" evidence="6">
    <location>
        <begin position="95"/>
        <end position="102"/>
    </location>
    <ligand>
        <name>ATP</name>
        <dbReference type="ChEBI" id="CHEBI:30616"/>
    </ligand>
</feature>
<protein>
    <recommendedName>
        <fullName evidence="8">Myosin motor domain-containing protein</fullName>
    </recommendedName>
</protein>
<dbReference type="Gene3D" id="1.10.10.820">
    <property type="match status" value="1"/>
</dbReference>
<evidence type="ECO:0000259" key="8">
    <source>
        <dbReference type="PROSITE" id="PS51456"/>
    </source>
</evidence>
<keyword evidence="1 6" id="KW-0547">Nucleotide-binding</keyword>
<dbReference type="Gene3D" id="1.20.120.720">
    <property type="entry name" value="Myosin VI head, motor domain, U50 subdomain"/>
    <property type="match status" value="1"/>
</dbReference>
<keyword evidence="4 6" id="KW-0505">Motor protein</keyword>
<dbReference type="CDD" id="cd23767">
    <property type="entry name" value="IQCD"/>
    <property type="match status" value="1"/>
</dbReference>
<evidence type="ECO:0000256" key="1">
    <source>
        <dbReference type="ARBA" id="ARBA00022741"/>
    </source>
</evidence>
<dbReference type="GO" id="GO:0005737">
    <property type="term" value="C:cytoplasm"/>
    <property type="evidence" value="ECO:0007669"/>
    <property type="project" value="TreeGrafter"/>
</dbReference>